<proteinExistence type="predicted"/>
<dbReference type="Proteomes" id="UP000335636">
    <property type="component" value="Unassembled WGS sequence"/>
</dbReference>
<name>A0A5E4CT88_MARMO</name>
<organism evidence="1 2">
    <name type="scientific">Marmota monax</name>
    <name type="common">Woodchuck</name>
    <dbReference type="NCBI Taxonomy" id="9995"/>
    <lineage>
        <taxon>Eukaryota</taxon>
        <taxon>Metazoa</taxon>
        <taxon>Chordata</taxon>
        <taxon>Craniata</taxon>
        <taxon>Vertebrata</taxon>
        <taxon>Euteleostomi</taxon>
        <taxon>Mammalia</taxon>
        <taxon>Eutheria</taxon>
        <taxon>Euarchontoglires</taxon>
        <taxon>Glires</taxon>
        <taxon>Rodentia</taxon>
        <taxon>Sciuromorpha</taxon>
        <taxon>Sciuridae</taxon>
        <taxon>Xerinae</taxon>
        <taxon>Marmotini</taxon>
        <taxon>Marmota</taxon>
    </lineage>
</organism>
<feature type="non-terminal residue" evidence="1">
    <location>
        <position position="68"/>
    </location>
</feature>
<reference evidence="1" key="1">
    <citation type="submission" date="2019-04" db="EMBL/GenBank/DDBJ databases">
        <authorList>
            <person name="Alioto T."/>
            <person name="Alioto T."/>
        </authorList>
    </citation>
    <scope>NUCLEOTIDE SEQUENCE [LARGE SCALE GENOMIC DNA]</scope>
</reference>
<accession>A0A5E4CT88</accession>
<sequence length="68" mass="8083">SEEHFIRMYKKKPSLDVTRPVNYSRSRQITNDDSSDYFIKSVRLYDEPTTTFDWVVSTGKRGCHTTYK</sequence>
<protein>
    <submittedName>
        <fullName evidence="1">Uncharacterized protein</fullName>
    </submittedName>
</protein>
<evidence type="ECO:0000313" key="1">
    <source>
        <dbReference type="EMBL" id="VTJ85025.1"/>
    </source>
</evidence>
<comment type="caution">
    <text evidence="1">The sequence shown here is derived from an EMBL/GenBank/DDBJ whole genome shotgun (WGS) entry which is preliminary data.</text>
</comment>
<gene>
    <name evidence="1" type="ORF">MONAX_5E006977</name>
</gene>
<keyword evidence="2" id="KW-1185">Reference proteome</keyword>
<dbReference type="AlphaFoldDB" id="A0A5E4CT88"/>
<feature type="non-terminal residue" evidence="1">
    <location>
        <position position="1"/>
    </location>
</feature>
<evidence type="ECO:0000313" key="2">
    <source>
        <dbReference type="Proteomes" id="UP000335636"/>
    </source>
</evidence>
<dbReference type="EMBL" id="CABDUW010002006">
    <property type="protein sequence ID" value="VTJ85025.1"/>
    <property type="molecule type" value="Genomic_DNA"/>
</dbReference>